<sequence length="145" mass="16389">MFHMVDSVVGHPFRRFFWSPPIFREWSVPTALVDWLESPTAHIFKISVPGFSKDDIQVQVEDGNILRIKGESGKVEDPHEKDAIWHVAERGTGKGGFSREIELPENVKVDQIKAQVENGILTIVVPKDTTQKSSRVKNINITSKL</sequence>
<dbReference type="PANTHER" id="PTHR11527">
    <property type="entry name" value="HEAT-SHOCK PROTEIN 20 FAMILY MEMBER"/>
    <property type="match status" value="1"/>
</dbReference>
<protein>
    <recommendedName>
        <fullName evidence="11">15.7 kDa heat shock protein, peroxisomal</fullName>
    </recommendedName>
</protein>
<evidence type="ECO:0000256" key="3">
    <source>
        <dbReference type="ARBA" id="ARBA00023140"/>
    </source>
</evidence>
<dbReference type="GO" id="GO:0005777">
    <property type="term" value="C:peroxisome"/>
    <property type="evidence" value="ECO:0007669"/>
    <property type="project" value="UniProtKB-SubCell"/>
</dbReference>
<dbReference type="GO" id="GO:0009408">
    <property type="term" value="P:response to heat"/>
    <property type="evidence" value="ECO:0007669"/>
    <property type="project" value="UniProtKB-ARBA"/>
</dbReference>
<proteinExistence type="inferred from homology"/>
<dbReference type="Pfam" id="PF00011">
    <property type="entry name" value="HSP20"/>
    <property type="match status" value="1"/>
</dbReference>
<gene>
    <name evidence="9" type="ORF">I3842_03G067900</name>
</gene>
<accession>A0A922FI07</accession>
<evidence type="ECO:0000259" key="8">
    <source>
        <dbReference type="PROSITE" id="PS51203"/>
    </source>
</evidence>
<dbReference type="InterPro" id="IPR002068">
    <property type="entry name" value="A-crystallin/Hsp20_dom"/>
</dbReference>
<evidence type="ECO:0000256" key="1">
    <source>
        <dbReference type="ARBA" id="ARBA00004275"/>
    </source>
</evidence>
<keyword evidence="3" id="KW-0576">Peroxisome</keyword>
<dbReference type="InterPro" id="IPR031107">
    <property type="entry name" value="Small_HSP"/>
</dbReference>
<dbReference type="EMBL" id="CM031827">
    <property type="protein sequence ID" value="KAG6720543.1"/>
    <property type="molecule type" value="Genomic_DNA"/>
</dbReference>
<evidence type="ECO:0000256" key="4">
    <source>
        <dbReference type="ARBA" id="ARBA00062444"/>
    </source>
</evidence>
<evidence type="ECO:0000313" key="10">
    <source>
        <dbReference type="Proteomes" id="UP000811246"/>
    </source>
</evidence>
<evidence type="ECO:0000256" key="2">
    <source>
        <dbReference type="ARBA" id="ARBA00023016"/>
    </source>
</evidence>
<feature type="domain" description="CS" evidence="8">
    <location>
        <begin position="28"/>
        <end position="137"/>
    </location>
</feature>
<evidence type="ECO:0008006" key="11">
    <source>
        <dbReference type="Google" id="ProtNLM"/>
    </source>
</evidence>
<comment type="caution">
    <text evidence="9">The sequence shown here is derived from an EMBL/GenBank/DDBJ whole genome shotgun (WGS) entry which is preliminary data.</text>
</comment>
<dbReference type="CDD" id="cd06472">
    <property type="entry name" value="ACD_ScHsp26_like"/>
    <property type="match status" value="1"/>
</dbReference>
<evidence type="ECO:0000256" key="5">
    <source>
        <dbReference type="PROSITE-ProRule" id="PRU00285"/>
    </source>
</evidence>
<evidence type="ECO:0000256" key="6">
    <source>
        <dbReference type="RuleBase" id="RU003616"/>
    </source>
</evidence>
<comment type="similarity">
    <text evidence="5 6">Belongs to the small heat shock protein (HSP20) family.</text>
</comment>
<evidence type="ECO:0000259" key="7">
    <source>
        <dbReference type="PROSITE" id="PS01031"/>
    </source>
</evidence>
<dbReference type="FunFam" id="2.60.40.790:FF:000056">
    <property type="entry name" value="15.7 kDa heat shock protein, peroxisomal"/>
    <property type="match status" value="1"/>
</dbReference>
<dbReference type="Proteomes" id="UP000811246">
    <property type="component" value="Chromosome 3"/>
</dbReference>
<dbReference type="PROSITE" id="PS01031">
    <property type="entry name" value="SHSP"/>
    <property type="match status" value="1"/>
</dbReference>
<evidence type="ECO:0000313" key="9">
    <source>
        <dbReference type="EMBL" id="KAG6720543.1"/>
    </source>
</evidence>
<comment type="subcellular location">
    <subcellularLocation>
        <location evidence="1">Peroxisome</location>
    </subcellularLocation>
</comment>
<keyword evidence="2" id="KW-0346">Stress response</keyword>
<dbReference type="InterPro" id="IPR007052">
    <property type="entry name" value="CS_dom"/>
</dbReference>
<dbReference type="AlphaFoldDB" id="A0A922FI07"/>
<feature type="domain" description="SHSP" evidence="7">
    <location>
        <begin position="22"/>
        <end position="142"/>
    </location>
</feature>
<name>A0A922FI07_CARIL</name>
<reference evidence="9" key="1">
    <citation type="submission" date="2021-01" db="EMBL/GenBank/DDBJ databases">
        <authorList>
            <person name="Lovell J.T."/>
            <person name="Bentley N."/>
            <person name="Bhattarai G."/>
            <person name="Jenkins J.W."/>
            <person name="Sreedasyam A."/>
            <person name="Alarcon Y."/>
            <person name="Bock C."/>
            <person name="Boston L."/>
            <person name="Carlson J."/>
            <person name="Cervantes K."/>
            <person name="Clermont K."/>
            <person name="Krom N."/>
            <person name="Kubenka K."/>
            <person name="Mamidi S."/>
            <person name="Mattison C."/>
            <person name="Monteros M."/>
            <person name="Pisani C."/>
            <person name="Plott C."/>
            <person name="Rajasekar S."/>
            <person name="Rhein H.S."/>
            <person name="Rohla C."/>
            <person name="Song M."/>
            <person name="Hilaire R.S."/>
            <person name="Shu S."/>
            <person name="Wells L."/>
            <person name="Wang X."/>
            <person name="Webber J."/>
            <person name="Heerema R.J."/>
            <person name="Klein P."/>
            <person name="Conner P."/>
            <person name="Grauke L."/>
            <person name="Grimwood J."/>
            <person name="Schmutz J."/>
            <person name="Randall J.J."/>
        </authorList>
    </citation>
    <scope>NUCLEOTIDE SEQUENCE</scope>
    <source>
        <tissue evidence="9">Leaf</tissue>
    </source>
</reference>
<comment type="subunit">
    <text evidence="4">May form oligomeric structures.</text>
</comment>
<dbReference type="PROSITE" id="PS51203">
    <property type="entry name" value="CS"/>
    <property type="match status" value="1"/>
</dbReference>
<organism evidence="9 10">
    <name type="scientific">Carya illinoinensis</name>
    <name type="common">Pecan</name>
    <dbReference type="NCBI Taxonomy" id="32201"/>
    <lineage>
        <taxon>Eukaryota</taxon>
        <taxon>Viridiplantae</taxon>
        <taxon>Streptophyta</taxon>
        <taxon>Embryophyta</taxon>
        <taxon>Tracheophyta</taxon>
        <taxon>Spermatophyta</taxon>
        <taxon>Magnoliopsida</taxon>
        <taxon>eudicotyledons</taxon>
        <taxon>Gunneridae</taxon>
        <taxon>Pentapetalae</taxon>
        <taxon>rosids</taxon>
        <taxon>fabids</taxon>
        <taxon>Fagales</taxon>
        <taxon>Juglandaceae</taxon>
        <taxon>Carya</taxon>
    </lineage>
</organism>